<keyword evidence="9" id="KW-1185">Reference proteome</keyword>
<keyword evidence="4 6" id="KW-0804">Transcription</keyword>
<comment type="caution">
    <text evidence="8">The sequence shown here is derived from an EMBL/GenBank/DDBJ whole genome shotgun (WGS) entry which is preliminary data.</text>
</comment>
<comment type="similarity">
    <text evidence="2 6">Belongs to the Mediator complex subunit 6 family.</text>
</comment>
<reference evidence="8" key="1">
    <citation type="submission" date="2023-08" db="EMBL/GenBank/DDBJ databases">
        <title>Reference Genome Resource for the Citrus Pathogen Phytophthora citrophthora.</title>
        <authorList>
            <person name="Moller H."/>
            <person name="Coetzee B."/>
            <person name="Rose L.J."/>
            <person name="Van Niekerk J.M."/>
        </authorList>
    </citation>
    <scope>NUCLEOTIDE SEQUENCE</scope>
    <source>
        <strain evidence="8">STE-U-9442</strain>
    </source>
</reference>
<evidence type="ECO:0000256" key="7">
    <source>
        <dbReference type="SAM" id="MobiDB-lite"/>
    </source>
</evidence>
<sequence>MNTQGGNTPFVGITHDKNHCLSLNAPRNLSTHEEQVLDQSLHQTRAQFAVQRRPKLYTYRLHCYDKADVASVSAHTDDYNASFRDTVWLQSFPLNAQTVLHYFALSPFYDRSCNNERLKMQRLGLDQLKNLRGVEYELLPNAAKQMPQQLFIIRKQRRSGRTQVEPLAIYYVLDGTVYQAPNIHAMLTSRLKKCSYRVNKAFHGLAAGVRFSPTEGYAWDFSSKDKKEPVIPSEQLQLKLKQKYEKMEKQRENSARVDSILIQLMKKHAPEIAEKLESNNTAGAAGAEDPAAVKRESDPTAAEATKRQKVA</sequence>
<dbReference type="Proteomes" id="UP001259832">
    <property type="component" value="Unassembled WGS sequence"/>
</dbReference>
<dbReference type="Pfam" id="PF04934">
    <property type="entry name" value="Med6"/>
    <property type="match status" value="1"/>
</dbReference>
<evidence type="ECO:0000256" key="6">
    <source>
        <dbReference type="RuleBase" id="RU364143"/>
    </source>
</evidence>
<comment type="function">
    <text evidence="6">Component of the Mediator complex, a coactivator involved in the regulated transcription of nearly all RNA polymerase II-dependent genes. Mediator functions as a bridge to convey information from gene-specific regulatory proteins to the basal RNA polymerase II transcription machinery. Mediator is recruited to promoters by direct interactions with regulatory proteins and serves as a scaffold for the assembly of a functional preinitiation complex with RNA polymerase II and the general transcription factors.</text>
</comment>
<dbReference type="GO" id="GO:0016592">
    <property type="term" value="C:mediator complex"/>
    <property type="evidence" value="ECO:0007669"/>
    <property type="project" value="InterPro"/>
</dbReference>
<dbReference type="PANTHER" id="PTHR13104">
    <property type="entry name" value="MED-6-RELATED"/>
    <property type="match status" value="1"/>
</dbReference>
<keyword evidence="3 6" id="KW-0805">Transcription regulation</keyword>
<dbReference type="InterPro" id="IPR007018">
    <property type="entry name" value="Mediator_Med6"/>
</dbReference>
<dbReference type="GO" id="GO:0003712">
    <property type="term" value="F:transcription coregulator activity"/>
    <property type="evidence" value="ECO:0007669"/>
    <property type="project" value="InterPro"/>
</dbReference>
<evidence type="ECO:0000256" key="5">
    <source>
        <dbReference type="ARBA" id="ARBA00023242"/>
    </source>
</evidence>
<evidence type="ECO:0000256" key="3">
    <source>
        <dbReference type="ARBA" id="ARBA00023015"/>
    </source>
</evidence>
<dbReference type="Gene3D" id="3.10.450.580">
    <property type="entry name" value="Mediator complex, subunit Med6"/>
    <property type="match status" value="1"/>
</dbReference>
<dbReference type="GO" id="GO:0006357">
    <property type="term" value="P:regulation of transcription by RNA polymerase II"/>
    <property type="evidence" value="ECO:0007669"/>
    <property type="project" value="InterPro"/>
</dbReference>
<comment type="subcellular location">
    <subcellularLocation>
        <location evidence="1 6">Nucleus</location>
    </subcellularLocation>
</comment>
<feature type="region of interest" description="Disordered" evidence="7">
    <location>
        <begin position="273"/>
        <end position="311"/>
    </location>
</feature>
<keyword evidence="5 6" id="KW-0539">Nucleus</keyword>
<dbReference type="EMBL" id="JASMQC010000007">
    <property type="protein sequence ID" value="KAK1943443.1"/>
    <property type="molecule type" value="Genomic_DNA"/>
</dbReference>
<accession>A0AAD9GSK1</accession>
<evidence type="ECO:0000313" key="9">
    <source>
        <dbReference type="Proteomes" id="UP001259832"/>
    </source>
</evidence>
<comment type="subunit">
    <text evidence="6">Component of the Mediator complex.</text>
</comment>
<gene>
    <name evidence="6" type="primary">MED6</name>
    <name evidence="8" type="ORF">P3T76_004839</name>
</gene>
<protein>
    <recommendedName>
        <fullName evidence="6">Mediator of RNA polymerase II transcription subunit 6</fullName>
    </recommendedName>
    <alternativeName>
        <fullName evidence="6">Mediator complex subunit 6</fullName>
    </alternativeName>
</protein>
<evidence type="ECO:0000256" key="1">
    <source>
        <dbReference type="ARBA" id="ARBA00004123"/>
    </source>
</evidence>
<dbReference type="InterPro" id="IPR038566">
    <property type="entry name" value="Mediator_Med6_sf"/>
</dbReference>
<evidence type="ECO:0000256" key="2">
    <source>
        <dbReference type="ARBA" id="ARBA00007526"/>
    </source>
</evidence>
<evidence type="ECO:0000313" key="8">
    <source>
        <dbReference type="EMBL" id="KAK1943443.1"/>
    </source>
</evidence>
<evidence type="ECO:0000256" key="4">
    <source>
        <dbReference type="ARBA" id="ARBA00023163"/>
    </source>
</evidence>
<keyword evidence="6" id="KW-0010">Activator</keyword>
<name>A0AAD9GSK1_9STRA</name>
<dbReference type="AlphaFoldDB" id="A0AAD9GSK1"/>
<organism evidence="8 9">
    <name type="scientific">Phytophthora citrophthora</name>
    <dbReference type="NCBI Taxonomy" id="4793"/>
    <lineage>
        <taxon>Eukaryota</taxon>
        <taxon>Sar</taxon>
        <taxon>Stramenopiles</taxon>
        <taxon>Oomycota</taxon>
        <taxon>Peronosporomycetes</taxon>
        <taxon>Peronosporales</taxon>
        <taxon>Peronosporaceae</taxon>
        <taxon>Phytophthora</taxon>
    </lineage>
</organism>
<proteinExistence type="inferred from homology"/>